<evidence type="ECO:0000313" key="5">
    <source>
        <dbReference type="Proteomes" id="UP001652626"/>
    </source>
</evidence>
<evidence type="ECO:0000256" key="2">
    <source>
        <dbReference type="ARBA" id="ARBA00023043"/>
    </source>
</evidence>
<dbReference type="InterPro" id="IPR002110">
    <property type="entry name" value="Ankyrin_rpt"/>
</dbReference>
<feature type="repeat" description="ANK" evidence="3">
    <location>
        <begin position="144"/>
        <end position="176"/>
    </location>
</feature>
<organism evidence="5 6">
    <name type="scientific">Vanessa tameamea</name>
    <name type="common">Kamehameha butterfly</name>
    <dbReference type="NCBI Taxonomy" id="334116"/>
    <lineage>
        <taxon>Eukaryota</taxon>
        <taxon>Metazoa</taxon>
        <taxon>Ecdysozoa</taxon>
        <taxon>Arthropoda</taxon>
        <taxon>Hexapoda</taxon>
        <taxon>Insecta</taxon>
        <taxon>Pterygota</taxon>
        <taxon>Neoptera</taxon>
        <taxon>Endopterygota</taxon>
        <taxon>Lepidoptera</taxon>
        <taxon>Glossata</taxon>
        <taxon>Ditrysia</taxon>
        <taxon>Papilionoidea</taxon>
        <taxon>Nymphalidae</taxon>
        <taxon>Nymphalinae</taxon>
        <taxon>Vanessa</taxon>
    </lineage>
</organism>
<dbReference type="Proteomes" id="UP001652626">
    <property type="component" value="Chromosome 24"/>
</dbReference>
<evidence type="ECO:0000256" key="1">
    <source>
        <dbReference type="ARBA" id="ARBA00022737"/>
    </source>
</evidence>
<proteinExistence type="predicted"/>
<dbReference type="SUPFAM" id="SSF48403">
    <property type="entry name" value="Ankyrin repeat"/>
    <property type="match status" value="1"/>
</dbReference>
<dbReference type="PANTHER" id="PTHR24173">
    <property type="entry name" value="ANKYRIN REPEAT CONTAINING"/>
    <property type="match status" value="1"/>
</dbReference>
<keyword evidence="1" id="KW-0677">Repeat</keyword>
<accession>A0ABM4AUB8</accession>
<keyword evidence="2 3" id="KW-0040">ANK repeat</keyword>
<protein>
    <submittedName>
        <fullName evidence="6">Protein fem-1 homolog A isoform X1</fullName>
    </submittedName>
</protein>
<dbReference type="SMART" id="SM00248">
    <property type="entry name" value="ANK"/>
    <property type="match status" value="6"/>
</dbReference>
<name>A0ABM4AUB8_VANTA</name>
<dbReference type="PROSITE" id="PS50088">
    <property type="entry name" value="ANK_REPEAT"/>
    <property type="match status" value="3"/>
</dbReference>
<feature type="region of interest" description="Disordered" evidence="4">
    <location>
        <begin position="557"/>
        <end position="583"/>
    </location>
</feature>
<dbReference type="Gene3D" id="1.25.40.20">
    <property type="entry name" value="Ankyrin repeat-containing domain"/>
    <property type="match status" value="2"/>
</dbReference>
<feature type="repeat" description="ANK" evidence="3">
    <location>
        <begin position="208"/>
        <end position="240"/>
    </location>
</feature>
<feature type="repeat" description="ANK" evidence="3">
    <location>
        <begin position="111"/>
        <end position="143"/>
    </location>
</feature>
<dbReference type="PROSITE" id="PS50297">
    <property type="entry name" value="ANK_REP_REGION"/>
    <property type="match status" value="3"/>
</dbReference>
<gene>
    <name evidence="6" type="primary">LOC113403203</name>
</gene>
<dbReference type="PANTHER" id="PTHR24173:SF82">
    <property type="entry name" value="FI19351P1"/>
    <property type="match status" value="1"/>
</dbReference>
<dbReference type="Pfam" id="PF12796">
    <property type="entry name" value="Ank_2"/>
    <property type="match status" value="2"/>
</dbReference>
<evidence type="ECO:0000256" key="3">
    <source>
        <dbReference type="PROSITE-ProRule" id="PRU00023"/>
    </source>
</evidence>
<dbReference type="RefSeq" id="XP_064074906.1">
    <property type="nucleotide sequence ID" value="XM_064218836.1"/>
</dbReference>
<dbReference type="InterPro" id="IPR036770">
    <property type="entry name" value="Ankyrin_rpt-contain_sf"/>
</dbReference>
<sequence length="677" mass="73254">MWDESSDYNSNNRDFRDSELDDHEAAFNDLIEECKHNPPGARLSARLRKILERIRPEHRRVICSRTRDGCAPLFVACRRGNVELVEYLVYVCNADLEQRGVYEVPHDRSTHSVTPLWCAAVAGRMQILRILADAGADIDAGSDSGSTPVRSACFMTHLDVVKFLVERGAAIHRPNYNGGTCLINSVQSVPLCSYLLQRGARVDARDMQLKTALHYAIQEHRLETVRLLLQRGASPHLCSRAGDDALRTACVKGATQIVNLLLSRVRYMPSRVADAYELLGATQLDEFNDADAALASWRRATAIRHSHGVILQKRGADDAGLATVAEVALGGATEWRSLEQLEALALDIDELRTQALLVAARVLGAAHKDAVYRLMYRNVPRGERADEADAGRDERAPRATARRAAILRRAAGVPAGGREPPAEPTRAVGAAGAQAAGRRLRPRSALCVSPAVSAARHRHLCPRFPGAQRARAPPRARRRAQRAHGRHAAASVRVAPQRHALHVLRRADRRAVLPAAGVPLRGRGRPAAALRRRPARAQRVALDGAARGRRAVQLLDGAGGGAAGGRRAPGPAQQVRRVGGRDGAAEPRLARVRAAARVAGVSGGARAAGGRRARGARRRAASAAGLRGAAPRVSRAALQALQWFSMTTARANDLSGRFYFSDDAVEVVSTTGYYLKR</sequence>
<dbReference type="GeneID" id="113403203"/>
<reference evidence="6" key="1">
    <citation type="submission" date="2025-08" db="UniProtKB">
        <authorList>
            <consortium name="RefSeq"/>
        </authorList>
    </citation>
    <scope>IDENTIFICATION</scope>
    <source>
        <tissue evidence="6">Whole body</tissue>
    </source>
</reference>
<evidence type="ECO:0000256" key="4">
    <source>
        <dbReference type="SAM" id="MobiDB-lite"/>
    </source>
</evidence>
<evidence type="ECO:0000313" key="6">
    <source>
        <dbReference type="RefSeq" id="XP_064074906.1"/>
    </source>
</evidence>
<keyword evidence="5" id="KW-1185">Reference proteome</keyword>